<dbReference type="Pfam" id="PF00646">
    <property type="entry name" value="F-box"/>
    <property type="match status" value="1"/>
</dbReference>
<organism evidence="2 3">
    <name type="scientific">Leptotrombidium deliense</name>
    <dbReference type="NCBI Taxonomy" id="299467"/>
    <lineage>
        <taxon>Eukaryota</taxon>
        <taxon>Metazoa</taxon>
        <taxon>Ecdysozoa</taxon>
        <taxon>Arthropoda</taxon>
        <taxon>Chelicerata</taxon>
        <taxon>Arachnida</taxon>
        <taxon>Acari</taxon>
        <taxon>Acariformes</taxon>
        <taxon>Trombidiformes</taxon>
        <taxon>Prostigmata</taxon>
        <taxon>Anystina</taxon>
        <taxon>Parasitengona</taxon>
        <taxon>Trombiculoidea</taxon>
        <taxon>Trombiculidae</taxon>
        <taxon>Leptotrombidium</taxon>
    </lineage>
</organism>
<dbReference type="AlphaFoldDB" id="A0A443S4U0"/>
<dbReference type="VEuPathDB" id="VectorBase:LDEU009549"/>
<evidence type="ECO:0000259" key="1">
    <source>
        <dbReference type="Pfam" id="PF00646"/>
    </source>
</evidence>
<feature type="domain" description="F-box" evidence="1">
    <location>
        <begin position="78"/>
        <end position="112"/>
    </location>
</feature>
<dbReference type="OrthoDB" id="550575at2759"/>
<dbReference type="InterPro" id="IPR001810">
    <property type="entry name" value="F-box_dom"/>
</dbReference>
<dbReference type="InterPro" id="IPR032675">
    <property type="entry name" value="LRR_dom_sf"/>
</dbReference>
<comment type="caution">
    <text evidence="2">The sequence shown here is derived from an EMBL/GenBank/DDBJ whole genome shotgun (WGS) entry which is preliminary data.</text>
</comment>
<keyword evidence="3" id="KW-1185">Reference proteome</keyword>
<dbReference type="Proteomes" id="UP000288716">
    <property type="component" value="Unassembled WGS sequence"/>
</dbReference>
<accession>A0A443S4U0</accession>
<dbReference type="EMBL" id="NCKV01008644">
    <property type="protein sequence ID" value="RWS22491.1"/>
    <property type="molecule type" value="Genomic_DNA"/>
</dbReference>
<gene>
    <name evidence="2" type="ORF">B4U80_13551</name>
</gene>
<dbReference type="SUPFAM" id="SSF52047">
    <property type="entry name" value="RNI-like"/>
    <property type="match status" value="1"/>
</dbReference>
<dbReference type="Gene3D" id="3.80.10.10">
    <property type="entry name" value="Ribonuclease Inhibitor"/>
    <property type="match status" value="1"/>
</dbReference>
<protein>
    <recommendedName>
        <fullName evidence="1">F-box domain-containing protein</fullName>
    </recommendedName>
</protein>
<name>A0A443S4U0_9ACAR</name>
<sequence>MSVESESFQLGNNVENEIETKFESLEAEIMYLRQQNCYLKAKNKEFKRRLDLIHSSKGRKIESFTQTDGLLYGEEKNIFCLNVDLFNEIFSHLSMAELHSLRVVSKQMKYFVEIYFKSVTVLPIVMEQLTAETIQYLYTSFPRINSLTIETRVDKDTDLSFECFIFSLKNKFNNLKQLKLIDGSRKISDLRLLGNCFCEIKHLYLRTPQITDASLVVALPKFRNLQKLTICDTPIFGYCFRYIGSELNKINWDICETAENFEELSFARETNNIQSLTLKGEISTQAFAVISREMPKLQKLKMLFDEIYDFENLNLETLEELNISSFILAENIILQNRIVSLKKLCLDIHNLNDAQLVSVLSNFPNLVYLKLTFTENTVIIFSDIVVTAFKQLKSLKKFTLMDEAFESNKYIGSLNDNGLTVGLVAAVQNIENITELCLYLNFEDNDTFCFSLLCDIESIAENHSNAEFKLHFWNLPEIIFSFPPNMKVFSLPSTDYE</sequence>
<reference evidence="2 3" key="1">
    <citation type="journal article" date="2018" name="Gigascience">
        <title>Genomes of trombidid mites reveal novel predicted allergens and laterally-transferred genes associated with secondary metabolism.</title>
        <authorList>
            <person name="Dong X."/>
            <person name="Chaisiri K."/>
            <person name="Xia D."/>
            <person name="Armstrong S.D."/>
            <person name="Fang Y."/>
            <person name="Donnelly M.J."/>
            <person name="Kadowaki T."/>
            <person name="McGarry J.W."/>
            <person name="Darby A.C."/>
            <person name="Makepeace B.L."/>
        </authorList>
    </citation>
    <scope>NUCLEOTIDE SEQUENCE [LARGE SCALE GENOMIC DNA]</scope>
    <source>
        <strain evidence="2">UoL-UT</strain>
    </source>
</reference>
<proteinExistence type="predicted"/>
<evidence type="ECO:0000313" key="2">
    <source>
        <dbReference type="EMBL" id="RWS22491.1"/>
    </source>
</evidence>
<evidence type="ECO:0000313" key="3">
    <source>
        <dbReference type="Proteomes" id="UP000288716"/>
    </source>
</evidence>